<dbReference type="SUPFAM" id="SSF51261">
    <property type="entry name" value="Duplicated hybrid motif"/>
    <property type="match status" value="1"/>
</dbReference>
<dbReference type="InterPro" id="IPR016047">
    <property type="entry name" value="M23ase_b-sheet_dom"/>
</dbReference>
<dbReference type="PANTHER" id="PTHR21666">
    <property type="entry name" value="PEPTIDASE-RELATED"/>
    <property type="match status" value="1"/>
</dbReference>
<dbReference type="GO" id="GO:0004222">
    <property type="term" value="F:metalloendopeptidase activity"/>
    <property type="evidence" value="ECO:0007669"/>
    <property type="project" value="TreeGrafter"/>
</dbReference>
<accession>A0A2W1N4I4</accession>
<dbReference type="Proteomes" id="UP000214746">
    <property type="component" value="Unassembled WGS sequence"/>
</dbReference>
<feature type="domain" description="M23ase beta-sheet core" evidence="3">
    <location>
        <begin position="316"/>
        <end position="412"/>
    </location>
</feature>
<organism evidence="5 6">
    <name type="scientific">Paenibacillus xerothermodurans</name>
    <dbReference type="NCBI Taxonomy" id="1977292"/>
    <lineage>
        <taxon>Bacteria</taxon>
        <taxon>Bacillati</taxon>
        <taxon>Bacillota</taxon>
        <taxon>Bacilli</taxon>
        <taxon>Bacillales</taxon>
        <taxon>Paenibacillaceae</taxon>
        <taxon>Paenibacillus</taxon>
    </lineage>
</organism>
<dbReference type="Gene3D" id="2.70.70.10">
    <property type="entry name" value="Glucose Permease (Domain IIA)"/>
    <property type="match status" value="1"/>
</dbReference>
<proteinExistence type="predicted"/>
<dbReference type="Pfam" id="PF24568">
    <property type="entry name" value="CC_PcsB"/>
    <property type="match status" value="1"/>
</dbReference>
<protein>
    <submittedName>
        <fullName evidence="5">Peptidase M23</fullName>
    </submittedName>
</protein>
<name>A0A2W1N4I4_PAEXE</name>
<feature type="domain" description="Peptidoglycan hydrolase PcsB coiled-coil" evidence="4">
    <location>
        <begin position="108"/>
        <end position="180"/>
    </location>
</feature>
<reference evidence="5" key="1">
    <citation type="submission" date="2018-06" db="EMBL/GenBank/DDBJ databases">
        <title>Paenibacillus xerothermodurans sp. nov. an extremely dry heat resistant spore forming bacterium isolated from the soil of Cape Canaveral, Florida.</title>
        <authorList>
            <person name="Seuylemezian A."/>
            <person name="Kaur N."/>
            <person name="Patil P."/>
            <person name="Patil P."/>
            <person name="Mayilraj S."/>
            <person name="Vaishampayan P."/>
        </authorList>
    </citation>
    <scope>NUCLEOTIDE SEQUENCE [LARGE SCALE GENOMIC DNA]</scope>
    <source>
        <strain evidence="5">ATCC 27380</strain>
    </source>
</reference>
<dbReference type="AlphaFoldDB" id="A0A2W1N4I4"/>
<evidence type="ECO:0000256" key="1">
    <source>
        <dbReference type="ARBA" id="ARBA00022729"/>
    </source>
</evidence>
<evidence type="ECO:0000259" key="4">
    <source>
        <dbReference type="Pfam" id="PF24568"/>
    </source>
</evidence>
<dbReference type="EMBL" id="NHRJ02000019">
    <property type="protein sequence ID" value="PZE19267.1"/>
    <property type="molecule type" value="Genomic_DNA"/>
</dbReference>
<dbReference type="InterPro" id="IPR057309">
    <property type="entry name" value="PcsB_CC"/>
</dbReference>
<feature type="coiled-coil region" evidence="2">
    <location>
        <begin position="202"/>
        <end position="240"/>
    </location>
</feature>
<dbReference type="RefSeq" id="WP_089201628.1">
    <property type="nucleotide sequence ID" value="NZ_NHRJ02000019.1"/>
</dbReference>
<evidence type="ECO:0000259" key="3">
    <source>
        <dbReference type="Pfam" id="PF01551"/>
    </source>
</evidence>
<dbReference type="Gene3D" id="6.10.250.3150">
    <property type="match status" value="1"/>
</dbReference>
<dbReference type="CDD" id="cd12797">
    <property type="entry name" value="M23_peptidase"/>
    <property type="match status" value="1"/>
</dbReference>
<comment type="caution">
    <text evidence="5">The sequence shown here is derived from an EMBL/GenBank/DDBJ whole genome shotgun (WGS) entry which is preliminary data.</text>
</comment>
<dbReference type="Pfam" id="PF01551">
    <property type="entry name" value="Peptidase_M23"/>
    <property type="match status" value="1"/>
</dbReference>
<evidence type="ECO:0000313" key="6">
    <source>
        <dbReference type="Proteomes" id="UP000214746"/>
    </source>
</evidence>
<dbReference type="PANTHER" id="PTHR21666:SF289">
    <property type="entry name" value="L-ALA--D-GLU ENDOPEPTIDASE"/>
    <property type="match status" value="1"/>
</dbReference>
<evidence type="ECO:0000256" key="2">
    <source>
        <dbReference type="SAM" id="Coils"/>
    </source>
</evidence>
<keyword evidence="1" id="KW-0732">Signal</keyword>
<gene>
    <name evidence="5" type="ORF">CBW46_019470</name>
</gene>
<dbReference type="InterPro" id="IPR011055">
    <property type="entry name" value="Dup_hybrid_motif"/>
</dbReference>
<keyword evidence="6" id="KW-1185">Reference proteome</keyword>
<feature type="coiled-coil region" evidence="2">
    <location>
        <begin position="30"/>
        <end position="113"/>
    </location>
</feature>
<evidence type="ECO:0000313" key="5">
    <source>
        <dbReference type="EMBL" id="PZE19267.1"/>
    </source>
</evidence>
<sequence length="417" mass="45847">MRKSLLSLVVVSGLLGTVVLPQFTFALTSSQKIEQELNELEKQQSAARKNADQVQAEIGRLQQEKKQTSNDLNTIVGQIETVNLKLNQLNDEIATIKNTLREIGIQLEEAQERIETRDALLKSRLRLMYMNGAVSYADVLLSSTSFSDFLDRLDALKSIVKQDKEILEANQRDRQAIADKEAEKKQQFAQLEGLYAQTAAVRADLQTKEKEKEVRIASLSEEERQKREQAEDISEAQEQLLLQHARKEAALAAARRAEAAARAAAASKSKSGGKSSPTSSYNAFSGGRMAYPLEKNAPMTSDYGTRADPFTGKRTSHKGIDFGAPSGTGILAAADGEVIVAAWWSGYGNCVIIDHGNGVWTLYGHIRNGGIHVSKGDTVKRGQKIAEVGTTGQSTGNHLHFEVRINERPVDPKPYLR</sequence>
<dbReference type="InterPro" id="IPR050570">
    <property type="entry name" value="Cell_wall_metabolism_enzyme"/>
</dbReference>
<dbReference type="OrthoDB" id="9805799at2"/>
<keyword evidence="2" id="KW-0175">Coiled coil</keyword>